<dbReference type="EMBL" id="KV425647">
    <property type="protein sequence ID" value="KZT19220.1"/>
    <property type="molecule type" value="Genomic_DNA"/>
</dbReference>
<organism evidence="1 2">
    <name type="scientific">Neolentinus lepideus HHB14362 ss-1</name>
    <dbReference type="NCBI Taxonomy" id="1314782"/>
    <lineage>
        <taxon>Eukaryota</taxon>
        <taxon>Fungi</taxon>
        <taxon>Dikarya</taxon>
        <taxon>Basidiomycota</taxon>
        <taxon>Agaricomycotina</taxon>
        <taxon>Agaricomycetes</taxon>
        <taxon>Gloeophyllales</taxon>
        <taxon>Gloeophyllaceae</taxon>
        <taxon>Neolentinus</taxon>
    </lineage>
</organism>
<accession>A0A165N5Z2</accession>
<dbReference type="OrthoDB" id="3199698at2759"/>
<evidence type="ECO:0000313" key="2">
    <source>
        <dbReference type="Proteomes" id="UP000076761"/>
    </source>
</evidence>
<reference evidence="1 2" key="1">
    <citation type="journal article" date="2016" name="Mol. Biol. Evol.">
        <title>Comparative Genomics of Early-Diverging Mushroom-Forming Fungi Provides Insights into the Origins of Lignocellulose Decay Capabilities.</title>
        <authorList>
            <person name="Nagy L.G."/>
            <person name="Riley R."/>
            <person name="Tritt A."/>
            <person name="Adam C."/>
            <person name="Daum C."/>
            <person name="Floudas D."/>
            <person name="Sun H."/>
            <person name="Yadav J.S."/>
            <person name="Pangilinan J."/>
            <person name="Larsson K.H."/>
            <person name="Matsuura K."/>
            <person name="Barry K."/>
            <person name="Labutti K."/>
            <person name="Kuo R."/>
            <person name="Ohm R.A."/>
            <person name="Bhattacharya S.S."/>
            <person name="Shirouzu T."/>
            <person name="Yoshinaga Y."/>
            <person name="Martin F.M."/>
            <person name="Grigoriev I.V."/>
            <person name="Hibbett D.S."/>
        </authorList>
    </citation>
    <scope>NUCLEOTIDE SEQUENCE [LARGE SCALE GENOMIC DNA]</scope>
    <source>
        <strain evidence="1 2">HHB14362 ss-1</strain>
    </source>
</reference>
<dbReference type="AlphaFoldDB" id="A0A165N5Z2"/>
<dbReference type="InParanoid" id="A0A165N5Z2"/>
<dbReference type="STRING" id="1314782.A0A165N5Z2"/>
<protein>
    <submittedName>
        <fullName evidence="1">Uncharacterized protein</fullName>
    </submittedName>
</protein>
<dbReference type="InterPro" id="IPR041078">
    <property type="entry name" value="Plavaka"/>
</dbReference>
<proteinExistence type="predicted"/>
<evidence type="ECO:0000313" key="1">
    <source>
        <dbReference type="EMBL" id="KZT19220.1"/>
    </source>
</evidence>
<dbReference type="Proteomes" id="UP000076761">
    <property type="component" value="Unassembled WGS sequence"/>
</dbReference>
<dbReference type="Pfam" id="PF18759">
    <property type="entry name" value="Plavaka"/>
    <property type="match status" value="1"/>
</dbReference>
<sequence length="517" mass="58343">MALGNHHNAVRRAHHGAVALIGFLAIPKMDKVNKDTLAFRKFRCQIFHSSLARILRSLRPGMTIPEVTLCADGHFWHAIYGLGPYIADYPEQALLACIVQGWCPKCTARNTDLDGKHGPSILRSCEHTEALVELLDLGTLWTDYGIVGDLVPFTNDFPHADIHELIAPDILHQLIKGTFKDHLVEWVGEYLALKYGKAQANKILSDIDRRIAVVPPFTGLRHFPEGCGFKQWTGDDSKALMKVYLPVLDGLLPRDIVRSIRSLVDFCYLARQDVHTSDTIKDLKTALADFHKYRDIFQTTGVRPDGFSSLPRQHSLMHWPRSIWEYGAPNGLCSSITESKHIKAVKEPYRCSNHYEALAQMLLTNQRLDKLAASRVDFSSRGMLDNLPKPDARHTQKKHNVEVLSPPEGSVSIVIDKDDGAVACPRMPDSIKLATKYRRCHYHDQANANILGHVDWPTFHILLRQFLRDHLIQVNNLVYHDEDGDVLPEFTDPIYIHYSAKSIYYAPSDPSGTGGMR</sequence>
<name>A0A165N5Z2_9AGAM</name>
<keyword evidence="2" id="KW-1185">Reference proteome</keyword>
<gene>
    <name evidence="1" type="ORF">NEOLEDRAFT_1183593</name>
</gene>